<keyword evidence="2" id="KW-1185">Reference proteome</keyword>
<accession>A0ABY7G6Z7</accession>
<sequence>MPPVALRLGNKQRFFKSWLTYVTCGISKYGYHITLLQLFENMKMALGNHEYVATILIDMSKTFDCTTGSF</sequence>
<dbReference type="Proteomes" id="UP001164746">
    <property type="component" value="Chromosome 16"/>
</dbReference>
<proteinExistence type="predicted"/>
<reference evidence="1" key="1">
    <citation type="submission" date="2022-11" db="EMBL/GenBank/DDBJ databases">
        <title>Centuries of genome instability and evolution in soft-shell clam transmissible cancer (bioRxiv).</title>
        <authorList>
            <person name="Hart S.F.M."/>
            <person name="Yonemitsu M.A."/>
            <person name="Giersch R.M."/>
            <person name="Beal B.F."/>
            <person name="Arriagada G."/>
            <person name="Davis B.W."/>
            <person name="Ostrander E.A."/>
            <person name="Goff S.P."/>
            <person name="Metzger M.J."/>
        </authorList>
    </citation>
    <scope>NUCLEOTIDE SEQUENCE</scope>
    <source>
        <strain evidence="1">MELC-2E11</strain>
        <tissue evidence="1">Siphon/mantle</tissue>
    </source>
</reference>
<dbReference type="EMBL" id="CP111027">
    <property type="protein sequence ID" value="WAR30202.1"/>
    <property type="molecule type" value="Genomic_DNA"/>
</dbReference>
<evidence type="ECO:0000313" key="1">
    <source>
        <dbReference type="EMBL" id="WAR30202.1"/>
    </source>
</evidence>
<organism evidence="1 2">
    <name type="scientific">Mya arenaria</name>
    <name type="common">Soft-shell clam</name>
    <dbReference type="NCBI Taxonomy" id="6604"/>
    <lineage>
        <taxon>Eukaryota</taxon>
        <taxon>Metazoa</taxon>
        <taxon>Spiralia</taxon>
        <taxon>Lophotrochozoa</taxon>
        <taxon>Mollusca</taxon>
        <taxon>Bivalvia</taxon>
        <taxon>Autobranchia</taxon>
        <taxon>Heteroconchia</taxon>
        <taxon>Euheterodonta</taxon>
        <taxon>Imparidentia</taxon>
        <taxon>Neoheterodontei</taxon>
        <taxon>Myida</taxon>
        <taxon>Myoidea</taxon>
        <taxon>Myidae</taxon>
        <taxon>Mya</taxon>
    </lineage>
</organism>
<protein>
    <submittedName>
        <fullName evidence="1">Uncharacterized protein</fullName>
    </submittedName>
</protein>
<gene>
    <name evidence="1" type="ORF">MAR_003770</name>
</gene>
<name>A0ABY7G6Z7_MYAAR</name>
<evidence type="ECO:0000313" key="2">
    <source>
        <dbReference type="Proteomes" id="UP001164746"/>
    </source>
</evidence>